<name>A0AAT9LBY1_9FIRM</name>
<feature type="transmembrane region" description="Helical" evidence="1">
    <location>
        <begin position="6"/>
        <end position="29"/>
    </location>
</feature>
<evidence type="ECO:0000313" key="2">
    <source>
        <dbReference type="EMBL" id="QUL98571.1"/>
    </source>
</evidence>
<feature type="transmembrane region" description="Helical" evidence="1">
    <location>
        <begin position="41"/>
        <end position="58"/>
    </location>
</feature>
<feature type="transmembrane region" description="Helical" evidence="1">
    <location>
        <begin position="161"/>
        <end position="179"/>
    </location>
</feature>
<keyword evidence="1" id="KW-1133">Transmembrane helix</keyword>
<dbReference type="AlphaFoldDB" id="A0AAT9LBY1"/>
<feature type="transmembrane region" description="Helical" evidence="1">
    <location>
        <begin position="136"/>
        <end position="155"/>
    </location>
</feature>
<proteinExistence type="predicted"/>
<reference evidence="2" key="2">
    <citation type="journal article" date="2023" name="Biology">
        <title>Prokaryotic Life Associated with Coal-Fire Gas Vents Revealed by Metagenomics.</title>
        <authorList>
            <person name="Kadnikov V.V."/>
            <person name="Mardanov A.V."/>
            <person name="Beletsky A.V."/>
            <person name="Karnachuk O.V."/>
            <person name="Ravin N.V."/>
        </authorList>
    </citation>
    <scope>NUCLEOTIDE SEQUENCE</scope>
    <source>
        <strain evidence="2">Bu02</strain>
    </source>
</reference>
<gene>
    <name evidence="2" type="ORF">IMF26_00240</name>
</gene>
<keyword evidence="1" id="KW-0812">Transmembrane</keyword>
<protein>
    <submittedName>
        <fullName evidence="2">DUF1614 domain-containing protein</fullName>
    </submittedName>
</protein>
<dbReference type="InterPro" id="IPR011672">
    <property type="entry name" value="DUF1614"/>
</dbReference>
<dbReference type="EMBL" id="CP062796">
    <property type="protein sequence ID" value="QUL98571.1"/>
    <property type="molecule type" value="Genomic_DNA"/>
</dbReference>
<feature type="transmembrane region" description="Helical" evidence="1">
    <location>
        <begin position="191"/>
        <end position="214"/>
    </location>
</feature>
<accession>A0AAT9LBY1</accession>
<reference evidence="2" key="1">
    <citation type="submission" date="2020-10" db="EMBL/GenBank/DDBJ databases">
        <authorList>
            <person name="Kadnikov V."/>
            <person name="Beletsky A.V."/>
            <person name="Mardanov A.V."/>
            <person name="Karnachuk O.V."/>
            <person name="Ravin N.V."/>
        </authorList>
    </citation>
    <scope>NUCLEOTIDE SEQUENCE</scope>
    <source>
        <strain evidence="2">Bu02</strain>
    </source>
</reference>
<keyword evidence="1" id="KW-0472">Membrane</keyword>
<dbReference type="Pfam" id="PF07758">
    <property type="entry name" value="DUF1614"/>
    <property type="match status" value="1"/>
</dbReference>
<organism evidence="2">
    <name type="scientific">Candidatus Fermentithermobacillus carboniphilus</name>
    <dbReference type="NCBI Taxonomy" id="3085328"/>
    <lineage>
        <taxon>Bacteria</taxon>
        <taxon>Bacillati</taxon>
        <taxon>Bacillota</taxon>
        <taxon>Candidatus Fermentithermobacillia</taxon>
        <taxon>Candidatus Fermentithermobacillales</taxon>
        <taxon>Candidatus Fermentithermobacillaceae</taxon>
        <taxon>Candidatus Fermentithermobacillus</taxon>
    </lineage>
</organism>
<sequence length="215" mass="22756">MLFPLYLLLLILLGVPTLFFLLYLNVAALSFGKLGLSPQGAFFLFTVSLMGSVVNIPVFSRTVVVRRPVFPVFPMFFFYPPAVQEQIVAINLGGAVVPALFSLYLLPRAHLLPVLISTAMVAVACYLAARPVPGRGILMPAFIPPLAAALSALLFSRDNPAVVAYISGTMGTLIGADLLHLGEILRMGPGILSIGGAGVYDGIFLAGLVAALLAW</sequence>
<evidence type="ECO:0000256" key="1">
    <source>
        <dbReference type="SAM" id="Phobius"/>
    </source>
</evidence>
<dbReference type="KEGG" id="fcz:IMF26_00240"/>
<feature type="transmembrane region" description="Helical" evidence="1">
    <location>
        <begin position="87"/>
        <end position="105"/>
    </location>
</feature>
<feature type="transmembrane region" description="Helical" evidence="1">
    <location>
        <begin position="111"/>
        <end position="129"/>
    </location>
</feature>